<dbReference type="SUPFAM" id="SSF55961">
    <property type="entry name" value="Bet v1-like"/>
    <property type="match status" value="1"/>
</dbReference>
<evidence type="ECO:0000313" key="2">
    <source>
        <dbReference type="EMBL" id="MEV8464213.1"/>
    </source>
</evidence>
<gene>
    <name evidence="2" type="ORF">AB0470_32285</name>
</gene>
<comment type="caution">
    <text evidence="2">The sequence shown here is derived from an EMBL/GenBank/DDBJ whole genome shotgun (WGS) entry which is preliminary data.</text>
</comment>
<feature type="region of interest" description="Disordered" evidence="1">
    <location>
        <begin position="1"/>
        <end position="76"/>
    </location>
</feature>
<organism evidence="2 3">
    <name type="scientific">Streptomyces griseosporeus</name>
    <dbReference type="NCBI Taxonomy" id="1910"/>
    <lineage>
        <taxon>Bacteria</taxon>
        <taxon>Bacillati</taxon>
        <taxon>Actinomycetota</taxon>
        <taxon>Actinomycetes</taxon>
        <taxon>Kitasatosporales</taxon>
        <taxon>Streptomycetaceae</taxon>
        <taxon>Streptomyces</taxon>
    </lineage>
</organism>
<keyword evidence="3" id="KW-1185">Reference proteome</keyword>
<dbReference type="EMBL" id="JBFAUJ010000020">
    <property type="protein sequence ID" value="MEV8464213.1"/>
    <property type="molecule type" value="Genomic_DNA"/>
</dbReference>
<reference evidence="2 3" key="1">
    <citation type="submission" date="2024-06" db="EMBL/GenBank/DDBJ databases">
        <title>The Natural Products Discovery Center: Release of the First 8490 Sequenced Strains for Exploring Actinobacteria Biosynthetic Diversity.</title>
        <authorList>
            <person name="Kalkreuter E."/>
            <person name="Kautsar S.A."/>
            <person name="Yang D."/>
            <person name="Bader C.D."/>
            <person name="Teijaro C.N."/>
            <person name="Fluegel L."/>
            <person name="Davis C.M."/>
            <person name="Simpson J.R."/>
            <person name="Lauterbach L."/>
            <person name="Steele A.D."/>
            <person name="Gui C."/>
            <person name="Meng S."/>
            <person name="Li G."/>
            <person name="Viehrig K."/>
            <person name="Ye F."/>
            <person name="Su P."/>
            <person name="Kiefer A.F."/>
            <person name="Nichols A."/>
            <person name="Cepeda A.J."/>
            <person name="Yan W."/>
            <person name="Fan B."/>
            <person name="Jiang Y."/>
            <person name="Adhikari A."/>
            <person name="Zheng C.-J."/>
            <person name="Schuster L."/>
            <person name="Cowan T.M."/>
            <person name="Smanski M.J."/>
            <person name="Chevrette M.G."/>
            <person name="De Carvalho L.P.S."/>
            <person name="Shen B."/>
        </authorList>
    </citation>
    <scope>NUCLEOTIDE SEQUENCE [LARGE SCALE GENOMIC DNA]</scope>
    <source>
        <strain evidence="2 3">NPDC052360</strain>
    </source>
</reference>
<sequence length="226" mass="23308">MTPHPGHDAPGSGTPEPGAPGSGSPGSGSPGPGSPGSGSVDSRLPGAGSGSTAGGDGSAPPGGGLPGLPGLGADDPAAPFDDIRRLRVMAGAVRGARLVERVVPAPLDEVWAVMGDLEGEFGRFQPDMRRVRLLRADGDRVEALARSRYGLRAHLRGVLRPGWCWLQSRFLIVGMAAAADGDTTRVALTGGLRLPGRAAVVPFGTRGELDRALHRLEHRVHDRRQP</sequence>
<evidence type="ECO:0008006" key="4">
    <source>
        <dbReference type="Google" id="ProtNLM"/>
    </source>
</evidence>
<dbReference type="RefSeq" id="WP_275429409.1">
    <property type="nucleotide sequence ID" value="NZ_JBFAUJ010000020.1"/>
</dbReference>
<dbReference type="Proteomes" id="UP001553148">
    <property type="component" value="Unassembled WGS sequence"/>
</dbReference>
<protein>
    <recommendedName>
        <fullName evidence="4">SRPBCC family protein</fullName>
    </recommendedName>
</protein>
<dbReference type="Gene3D" id="3.30.530.20">
    <property type="match status" value="1"/>
</dbReference>
<dbReference type="InterPro" id="IPR023393">
    <property type="entry name" value="START-like_dom_sf"/>
</dbReference>
<feature type="compositionally biased region" description="Gly residues" evidence="1">
    <location>
        <begin position="47"/>
        <end position="70"/>
    </location>
</feature>
<evidence type="ECO:0000256" key="1">
    <source>
        <dbReference type="SAM" id="MobiDB-lite"/>
    </source>
</evidence>
<evidence type="ECO:0000313" key="3">
    <source>
        <dbReference type="Proteomes" id="UP001553148"/>
    </source>
</evidence>
<accession>A0ABV3KY68</accession>
<proteinExistence type="predicted"/>
<feature type="compositionally biased region" description="Gly residues" evidence="1">
    <location>
        <begin position="20"/>
        <end position="36"/>
    </location>
</feature>
<name>A0ABV3KY68_STRGS</name>